<dbReference type="PANTHER" id="PTHR42754">
    <property type="entry name" value="ENDOGLUCANASE"/>
    <property type="match status" value="1"/>
</dbReference>
<reference evidence="2" key="1">
    <citation type="submission" date="2023-09" db="EMBL/GenBank/DDBJ databases">
        <title>Paenibacillus sp. chi10 Genome sequencing and assembly.</title>
        <authorList>
            <person name="Kim I."/>
        </authorList>
    </citation>
    <scope>NUCLEOTIDE SEQUENCE [LARGE SCALE GENOMIC DNA]</scope>
    <source>
        <strain evidence="2">chi10</strain>
    </source>
</reference>
<dbReference type="InterPro" id="IPR011047">
    <property type="entry name" value="Quinoprotein_ADH-like_sf"/>
</dbReference>
<dbReference type="Gene3D" id="2.60.40.1080">
    <property type="match status" value="2"/>
</dbReference>
<name>A0AAJ2JRQ3_9BACL</name>
<dbReference type="Proteomes" id="UP001250538">
    <property type="component" value="Unassembled WGS sequence"/>
</dbReference>
<proteinExistence type="predicted"/>
<keyword evidence="2" id="KW-1185">Reference proteome</keyword>
<dbReference type="EMBL" id="JAVYAA010000001">
    <property type="protein sequence ID" value="MDT8975730.1"/>
    <property type="molecule type" value="Genomic_DNA"/>
</dbReference>
<dbReference type="AlphaFoldDB" id="A0AAJ2JRQ3"/>
<protein>
    <submittedName>
        <fullName evidence="1">Ig-like domain-containing protein</fullName>
    </submittedName>
</protein>
<dbReference type="PANTHER" id="PTHR42754:SF1">
    <property type="entry name" value="LIPOPROTEIN"/>
    <property type="match status" value="1"/>
</dbReference>
<comment type="caution">
    <text evidence="1">The sequence shown here is derived from an EMBL/GenBank/DDBJ whole genome shotgun (WGS) entry which is preliminary data.</text>
</comment>
<evidence type="ECO:0000313" key="1">
    <source>
        <dbReference type="EMBL" id="MDT8975730.1"/>
    </source>
</evidence>
<dbReference type="SUPFAM" id="SSF50998">
    <property type="entry name" value="Quinoprotein alcohol dehydrogenase-like"/>
    <property type="match status" value="1"/>
</dbReference>
<dbReference type="RefSeq" id="WP_315743872.1">
    <property type="nucleotide sequence ID" value="NZ_JAVYAA010000001.1"/>
</dbReference>
<evidence type="ECO:0000313" key="2">
    <source>
        <dbReference type="Proteomes" id="UP001250538"/>
    </source>
</evidence>
<organism evidence="1 2">
    <name type="scientific">Paenibacillus suaedae</name>
    <dbReference type="NCBI Taxonomy" id="3077233"/>
    <lineage>
        <taxon>Bacteria</taxon>
        <taxon>Bacillati</taxon>
        <taxon>Bacillota</taxon>
        <taxon>Bacilli</taxon>
        <taxon>Bacillales</taxon>
        <taxon>Paenibacillaceae</taxon>
        <taxon>Paenibacillus</taxon>
    </lineage>
</organism>
<gene>
    <name evidence="1" type="ORF">RQP50_05690</name>
</gene>
<accession>A0AAJ2JRQ3</accession>
<sequence length="644" mass="71245">MIQWIIIIEAIHNACFDSNQQTSSNNSWREVRHLFNTCTRLIAVCIAGIMLTLGLQSTMSPAAAEPSQPRATVEWFRDYGNSSRGEAVIPTSDGGYLTVGSITEKDMIGQDSWQYVVKAYVIKTDVEGQPLWEQKLDHYSSGNAAYRAIETRDGGYLVAGTYKSYDGKPMDKLYLIRLDASGQVLWHKAVEDGQFHHTPVAIVETNDGSFMIAGRGMFSASAYEKCYILKVDSNGEKVWYRDYRFIGSEFFTDMIPASDGGYIVIGGIGYPDYESGDEDAMLMMKLNEQGDIVWSRPFHDPNTRRRAFSIISADDGGYLIGNRKRTKQGDVTILTKTDVNGQPEWEKTYKAPIPESFKSLVRTKDGYALLGMRMLDTSSGWKYEYAIVTFDVNGELTSREVLPGPPLSDVGKAAIARDGGFIFTGTVKRGEVWKLQLMKLTPFENMPPTEQTLASISFMEKEMQVKSGTSMPTVLQAVYGNGMVSDISGVAVYSSDDSRIADIDASGRVTGHEPGVTYIGATYGGLNASLKVTVLPEDWVEPEPARGNLRLDSNDYSLSVGSMIDVRVILYDYSVHKEIDVTKEATFRSANPDILECDDEGNLIGRKAGFTKIHAAYRGLQATSNVQVLRASVPQEVEQPELDL</sequence>